<evidence type="ECO:0000259" key="2">
    <source>
        <dbReference type="Pfam" id="PF24883"/>
    </source>
</evidence>
<keyword evidence="5" id="KW-1185">Reference proteome</keyword>
<keyword evidence="1" id="KW-0677">Repeat</keyword>
<accession>A0A9W8Y8Y1</accession>
<dbReference type="EMBL" id="JAPEUY010000008">
    <property type="protein sequence ID" value="KAJ4370539.1"/>
    <property type="molecule type" value="Genomic_DNA"/>
</dbReference>
<evidence type="ECO:0000313" key="4">
    <source>
        <dbReference type="EMBL" id="KAJ4370539.1"/>
    </source>
</evidence>
<feature type="domain" description="Nephrocystin 3-like N-terminal" evidence="2">
    <location>
        <begin position="273"/>
        <end position="444"/>
    </location>
</feature>
<comment type="caution">
    <text evidence="4">The sequence shown here is derived from an EMBL/GenBank/DDBJ whole genome shotgun (WGS) entry which is preliminary data.</text>
</comment>
<evidence type="ECO:0000313" key="5">
    <source>
        <dbReference type="Proteomes" id="UP001140560"/>
    </source>
</evidence>
<dbReference type="PANTHER" id="PTHR10039:SF5">
    <property type="entry name" value="NACHT DOMAIN-CONTAINING PROTEIN"/>
    <property type="match status" value="1"/>
</dbReference>
<organism evidence="4 5">
    <name type="scientific">Neocucurbitaria cava</name>
    <dbReference type="NCBI Taxonomy" id="798079"/>
    <lineage>
        <taxon>Eukaryota</taxon>
        <taxon>Fungi</taxon>
        <taxon>Dikarya</taxon>
        <taxon>Ascomycota</taxon>
        <taxon>Pezizomycotina</taxon>
        <taxon>Dothideomycetes</taxon>
        <taxon>Pleosporomycetidae</taxon>
        <taxon>Pleosporales</taxon>
        <taxon>Pleosporineae</taxon>
        <taxon>Cucurbitariaceae</taxon>
        <taxon>Neocucurbitaria</taxon>
    </lineage>
</organism>
<reference evidence="4" key="1">
    <citation type="submission" date="2022-10" db="EMBL/GenBank/DDBJ databases">
        <title>Tapping the CABI collections for fungal endophytes: first genome assemblies for Collariella, Neodidymelliopsis, Ascochyta clinopodiicola, Didymella pomorum, Didymosphaeria variabile, Neocosmospora piperis and Neocucurbitaria cava.</title>
        <authorList>
            <person name="Hill R."/>
        </authorList>
    </citation>
    <scope>NUCLEOTIDE SEQUENCE</scope>
    <source>
        <strain evidence="4">IMI 356814</strain>
    </source>
</reference>
<dbReference type="InterPro" id="IPR027417">
    <property type="entry name" value="P-loop_NTPase"/>
</dbReference>
<dbReference type="Proteomes" id="UP001140560">
    <property type="component" value="Unassembled WGS sequence"/>
</dbReference>
<dbReference type="InterPro" id="IPR056693">
    <property type="entry name" value="DUF7791"/>
</dbReference>
<dbReference type="OrthoDB" id="443402at2759"/>
<dbReference type="SUPFAM" id="SSF52540">
    <property type="entry name" value="P-loop containing nucleoside triphosphate hydrolases"/>
    <property type="match status" value="1"/>
</dbReference>
<evidence type="ECO:0000259" key="3">
    <source>
        <dbReference type="Pfam" id="PF25053"/>
    </source>
</evidence>
<feature type="domain" description="DUF7791" evidence="3">
    <location>
        <begin position="575"/>
        <end position="674"/>
    </location>
</feature>
<dbReference type="InterPro" id="IPR056884">
    <property type="entry name" value="NPHP3-like_N"/>
</dbReference>
<evidence type="ECO:0008006" key="6">
    <source>
        <dbReference type="Google" id="ProtNLM"/>
    </source>
</evidence>
<dbReference type="Gene3D" id="3.40.50.300">
    <property type="entry name" value="P-loop containing nucleotide triphosphate hydrolases"/>
    <property type="match status" value="1"/>
</dbReference>
<evidence type="ECO:0000256" key="1">
    <source>
        <dbReference type="ARBA" id="ARBA00022737"/>
    </source>
</evidence>
<dbReference type="Pfam" id="PF25053">
    <property type="entry name" value="DUF7791"/>
    <property type="match status" value="1"/>
</dbReference>
<proteinExistence type="predicted"/>
<gene>
    <name evidence="4" type="ORF">N0V83_005060</name>
</gene>
<dbReference type="Pfam" id="PF24883">
    <property type="entry name" value="NPHP3_N"/>
    <property type="match status" value="1"/>
</dbReference>
<dbReference type="AlphaFoldDB" id="A0A9W8Y8Y1"/>
<sequence>MGRPIPAVGLASALVQIIDCSINTLRKDHPIYQPSDPSTTPVENAAFLQDLIHNLYRLTDLIDQSELKKLHEEKSANKAAKKLSEAAQQLVKLSDLTKELTYPLIDALITAQAKGSFGDPRWSTAREALENGVWKKGDVTGTKKKFRALRREVETALLLAMRQYLDQSAESGLPVFTAEDTGRMHHWEKWQNTALDAIHANDWKHNKKKNVEEFSKQVDRLIQAEKEAHFYETVFKLLWFEELDDRVNSITKPIPGGFEFVFGEGGVQVGGILEWFGSSRGEGLYWVTGKPGSGKSTLMKHLFRNPRIFSSLEAWSGSSPGITSGFFFWAAGTELQRSTVGLLRSILYESLQDMIFGPLDQDDSILQSLFADRWNQFISYGGGLHAFTFSGLRRAFELMISDVSKKFLFMIDGLDEMDEYPNEVVDMIISATKKDNVKFCVSSRPSHMFQGAFERRPRLVVDEWTTHDIQIHIARAFNQEPKLERLRGKMDGTEEGKIVTTLTEKATGVFLWATLATSFLLLGLEEVDDFLILKDRADALPFLLDDLLPHILDKIEITDLEQVWKIHVLLERHSYPRLLPLSFALTAETPATFAADVRPLRPEEVARRIEDIRFQLTQRCKNLFAVFDTTPPRQPGQPLTLPDVEDLRVTYTHRTIRDYLLSQPELFSKIPPHASTLFASQQWANAHLWSLKTLSPHPAAPLRIWSPLSNALETSLALFTETKKFPLTYMHAALTTAIFLHLKAEAAGSDLPYFPITSNANSTPIQQALNMTSSLDLATLLNITSYVAVKAKGAERKDVRHAIEFNREMRKRWGKGGEEAWLGAGQGGVERLRVEYNRVRTDTDALLEYYGKAVKFGASKPAVEVPECV</sequence>
<protein>
    <recommendedName>
        <fullName evidence="6">NACHT domain-containing protein</fullName>
    </recommendedName>
</protein>
<name>A0A9W8Y8Y1_9PLEO</name>
<dbReference type="PANTHER" id="PTHR10039">
    <property type="entry name" value="AMELOGENIN"/>
    <property type="match status" value="1"/>
</dbReference>